<evidence type="ECO:0000256" key="1">
    <source>
        <dbReference type="SAM" id="SignalP"/>
    </source>
</evidence>
<accession>A0A9W8JMW0</accession>
<evidence type="ECO:0000313" key="3">
    <source>
        <dbReference type="Proteomes" id="UP001148786"/>
    </source>
</evidence>
<proteinExistence type="predicted"/>
<keyword evidence="1" id="KW-0732">Signal</keyword>
<dbReference type="AlphaFoldDB" id="A0A9W8JMW0"/>
<gene>
    <name evidence="2" type="ORF">NLJ89_g12232</name>
</gene>
<protein>
    <recommendedName>
        <fullName evidence="4">Secreted protein</fullName>
    </recommendedName>
</protein>
<sequence>MRTITHSLIPFLAAVAIACSAAPIAQASRVSISATFGELDARDVSASVFESREDVDDLELREDLAWLVERMYGWPGPGMKHKNENAAGGVSTTGYHAVPENTYYRTHNNVYSGAQVNQYAHNMVQSIPHADPLEPKGQ</sequence>
<dbReference type="Proteomes" id="UP001148786">
    <property type="component" value="Unassembled WGS sequence"/>
</dbReference>
<feature type="signal peptide" evidence="1">
    <location>
        <begin position="1"/>
        <end position="27"/>
    </location>
</feature>
<name>A0A9W8JMW0_9AGAR</name>
<evidence type="ECO:0000313" key="2">
    <source>
        <dbReference type="EMBL" id="KAJ3481163.1"/>
    </source>
</evidence>
<dbReference type="PROSITE" id="PS51257">
    <property type="entry name" value="PROKAR_LIPOPROTEIN"/>
    <property type="match status" value="1"/>
</dbReference>
<comment type="caution">
    <text evidence="2">The sequence shown here is derived from an EMBL/GenBank/DDBJ whole genome shotgun (WGS) entry which is preliminary data.</text>
</comment>
<organism evidence="2 3">
    <name type="scientific">Agrocybe chaxingu</name>
    <dbReference type="NCBI Taxonomy" id="84603"/>
    <lineage>
        <taxon>Eukaryota</taxon>
        <taxon>Fungi</taxon>
        <taxon>Dikarya</taxon>
        <taxon>Basidiomycota</taxon>
        <taxon>Agaricomycotina</taxon>
        <taxon>Agaricomycetes</taxon>
        <taxon>Agaricomycetidae</taxon>
        <taxon>Agaricales</taxon>
        <taxon>Agaricineae</taxon>
        <taxon>Strophariaceae</taxon>
        <taxon>Agrocybe</taxon>
    </lineage>
</organism>
<feature type="chain" id="PRO_5040853779" description="Secreted protein" evidence="1">
    <location>
        <begin position="28"/>
        <end position="138"/>
    </location>
</feature>
<dbReference type="OrthoDB" id="10486269at2759"/>
<evidence type="ECO:0008006" key="4">
    <source>
        <dbReference type="Google" id="ProtNLM"/>
    </source>
</evidence>
<keyword evidence="3" id="KW-1185">Reference proteome</keyword>
<dbReference type="EMBL" id="JANKHO010003764">
    <property type="protein sequence ID" value="KAJ3481163.1"/>
    <property type="molecule type" value="Genomic_DNA"/>
</dbReference>
<reference evidence="2" key="1">
    <citation type="submission" date="2022-07" db="EMBL/GenBank/DDBJ databases">
        <title>Genome Sequence of Agrocybe chaxingu.</title>
        <authorList>
            <person name="Buettner E."/>
        </authorList>
    </citation>
    <scope>NUCLEOTIDE SEQUENCE</scope>
    <source>
        <strain evidence="2">MP-N11</strain>
    </source>
</reference>